<dbReference type="AlphaFoldDB" id="A0A1W5CS88"/>
<evidence type="ECO:0000256" key="1">
    <source>
        <dbReference type="ARBA" id="ARBA00004167"/>
    </source>
</evidence>
<accession>A0A1W5CS88</accession>
<comment type="subcellular location">
    <subcellularLocation>
        <location evidence="1">Membrane</location>
        <topology evidence="1">Single-pass membrane protein</topology>
    </subcellularLocation>
</comment>
<evidence type="ECO:0000259" key="7">
    <source>
        <dbReference type="PROSITE" id="PS51387"/>
    </source>
</evidence>
<dbReference type="PROSITE" id="PS51387">
    <property type="entry name" value="FAD_PCMH"/>
    <property type="match status" value="1"/>
</dbReference>
<dbReference type="PANTHER" id="PTHR10801:SF0">
    <property type="entry name" value="DELTA(24)-STEROL REDUCTASE"/>
    <property type="match status" value="1"/>
</dbReference>
<dbReference type="InterPro" id="IPR006094">
    <property type="entry name" value="Oxid_FAD_bind_N"/>
</dbReference>
<keyword evidence="6" id="KW-0472">Membrane</keyword>
<evidence type="ECO:0000256" key="2">
    <source>
        <dbReference type="ARBA" id="ARBA00012405"/>
    </source>
</evidence>
<proteinExistence type="predicted"/>
<evidence type="ECO:0000313" key="8">
    <source>
        <dbReference type="EMBL" id="SLM33717.1"/>
    </source>
</evidence>
<evidence type="ECO:0000256" key="4">
    <source>
        <dbReference type="ARBA" id="ARBA00022989"/>
    </source>
</evidence>
<dbReference type="GO" id="GO:0008202">
    <property type="term" value="P:steroid metabolic process"/>
    <property type="evidence" value="ECO:0007669"/>
    <property type="project" value="TreeGrafter"/>
</dbReference>
<keyword evidence="5" id="KW-0560">Oxidoreductase</keyword>
<dbReference type="EC" id="1.3.1.72" evidence="2"/>
<dbReference type="FunFam" id="3.30.465.10:FF:000031">
    <property type="entry name" value="FAD binding domain protein"/>
    <property type="match status" value="1"/>
</dbReference>
<dbReference type="GO" id="GO:0050614">
    <property type="term" value="F:Delta24-sterol reductase activity"/>
    <property type="evidence" value="ECO:0007669"/>
    <property type="project" value="UniProtKB-EC"/>
</dbReference>
<evidence type="ECO:0000256" key="5">
    <source>
        <dbReference type="ARBA" id="ARBA00023002"/>
    </source>
</evidence>
<dbReference type="Gene3D" id="3.30.465.10">
    <property type="match status" value="1"/>
</dbReference>
<organism evidence="8 9">
    <name type="scientific">Lasallia pustulata</name>
    <dbReference type="NCBI Taxonomy" id="136370"/>
    <lineage>
        <taxon>Eukaryota</taxon>
        <taxon>Fungi</taxon>
        <taxon>Dikarya</taxon>
        <taxon>Ascomycota</taxon>
        <taxon>Pezizomycotina</taxon>
        <taxon>Lecanoromycetes</taxon>
        <taxon>OSLEUM clade</taxon>
        <taxon>Umbilicariomycetidae</taxon>
        <taxon>Umbilicariales</taxon>
        <taxon>Umbilicariaceae</taxon>
        <taxon>Lasallia</taxon>
    </lineage>
</organism>
<dbReference type="InterPro" id="IPR016169">
    <property type="entry name" value="FAD-bd_PCMH_sub2"/>
</dbReference>
<reference evidence="9" key="1">
    <citation type="submission" date="2017-03" db="EMBL/GenBank/DDBJ databases">
        <authorList>
            <person name="Sharma R."/>
            <person name="Thines M."/>
        </authorList>
    </citation>
    <scope>NUCLEOTIDE SEQUENCE [LARGE SCALE GENOMIC DNA]</scope>
</reference>
<dbReference type="Pfam" id="PF01565">
    <property type="entry name" value="FAD_binding_4"/>
    <property type="match status" value="1"/>
</dbReference>
<protein>
    <recommendedName>
        <fullName evidence="2">Delta(24)-sterol reductase</fullName>
        <ecNumber evidence="2">1.3.1.72</ecNumber>
    </recommendedName>
</protein>
<feature type="domain" description="FAD-binding PCMH-type" evidence="7">
    <location>
        <begin position="1"/>
        <end position="123"/>
    </location>
</feature>
<dbReference type="GO" id="GO:0071949">
    <property type="term" value="F:FAD binding"/>
    <property type="evidence" value="ECO:0007669"/>
    <property type="project" value="InterPro"/>
</dbReference>
<name>A0A1W5CS88_9LECA</name>
<dbReference type="InterPro" id="IPR036318">
    <property type="entry name" value="FAD-bd_PCMH-like_sf"/>
</dbReference>
<dbReference type="InterPro" id="IPR040165">
    <property type="entry name" value="Diminuto-like"/>
</dbReference>
<dbReference type="Proteomes" id="UP000192927">
    <property type="component" value="Unassembled WGS sequence"/>
</dbReference>
<dbReference type="GO" id="GO:0016020">
    <property type="term" value="C:membrane"/>
    <property type="evidence" value="ECO:0007669"/>
    <property type="project" value="UniProtKB-SubCell"/>
</dbReference>
<keyword evidence="3" id="KW-0812">Transmembrane</keyword>
<dbReference type="PANTHER" id="PTHR10801">
    <property type="entry name" value="24-DEHYDROCHOLESTEROL REDUCTASE"/>
    <property type="match status" value="1"/>
</dbReference>
<evidence type="ECO:0000313" key="9">
    <source>
        <dbReference type="Proteomes" id="UP000192927"/>
    </source>
</evidence>
<evidence type="ECO:0000256" key="6">
    <source>
        <dbReference type="ARBA" id="ARBA00023136"/>
    </source>
</evidence>
<keyword evidence="4" id="KW-1133">Transmembrane helix</keyword>
<keyword evidence="9" id="KW-1185">Reference proteome</keyword>
<dbReference type="SUPFAM" id="SSF56176">
    <property type="entry name" value="FAD-binding/transporter-associated domain-like"/>
    <property type="match status" value="1"/>
</dbReference>
<sequence length="147" mass="15787">MIDTSHLSHVLNIDTKAQTVLVEPSVPMDRLVEATLEYGLVPPVVMEFPGITVGGGFAGTGGESSSFKHGYFDCTVNWIEIVLADGQIVCASKTERPDLFQGAAGTFGTLGVTTLLELRLLEATTHVELTYHPVFSLSEAVHKLQEA</sequence>
<dbReference type="EMBL" id="FWEW01000090">
    <property type="protein sequence ID" value="SLM33717.1"/>
    <property type="molecule type" value="Genomic_DNA"/>
</dbReference>
<evidence type="ECO:0000256" key="3">
    <source>
        <dbReference type="ARBA" id="ARBA00022692"/>
    </source>
</evidence>
<dbReference type="InterPro" id="IPR016166">
    <property type="entry name" value="FAD-bd_PCMH"/>
</dbReference>
<dbReference type="GO" id="GO:0000246">
    <property type="term" value="F:Delta24(24-1) sterol reductase activity"/>
    <property type="evidence" value="ECO:0007669"/>
    <property type="project" value="TreeGrafter"/>
</dbReference>
<dbReference type="GO" id="GO:0005737">
    <property type="term" value="C:cytoplasm"/>
    <property type="evidence" value="ECO:0007669"/>
    <property type="project" value="TreeGrafter"/>
</dbReference>